<reference evidence="2" key="1">
    <citation type="journal article" date="2023" name="GigaByte">
        <title>Genome assembly of the bearded iris, Iris pallida Lam.</title>
        <authorList>
            <person name="Bruccoleri R.E."/>
            <person name="Oakeley E.J."/>
            <person name="Faust A.M.E."/>
            <person name="Altorfer M."/>
            <person name="Dessus-Babus S."/>
            <person name="Burckhardt D."/>
            <person name="Oertli M."/>
            <person name="Naumann U."/>
            <person name="Petersen F."/>
            <person name="Wong J."/>
        </authorList>
    </citation>
    <scope>NUCLEOTIDE SEQUENCE</scope>
    <source>
        <strain evidence="2">GSM-AAB239-AS_SAM_17_03QT</strain>
    </source>
</reference>
<reference evidence="2" key="2">
    <citation type="submission" date="2023-04" db="EMBL/GenBank/DDBJ databases">
        <authorList>
            <person name="Bruccoleri R.E."/>
            <person name="Oakeley E.J."/>
            <person name="Faust A.-M."/>
            <person name="Dessus-Babus S."/>
            <person name="Altorfer M."/>
            <person name="Burckhardt D."/>
            <person name="Oertli M."/>
            <person name="Naumann U."/>
            <person name="Petersen F."/>
            <person name="Wong J."/>
        </authorList>
    </citation>
    <scope>NUCLEOTIDE SEQUENCE</scope>
    <source>
        <strain evidence="2">GSM-AAB239-AS_SAM_17_03QT</strain>
        <tissue evidence="2">Leaf</tissue>
    </source>
</reference>
<evidence type="ECO:0000256" key="1">
    <source>
        <dbReference type="SAM" id="MobiDB-lite"/>
    </source>
</evidence>
<gene>
    <name evidence="2" type="ORF">M6B38_112525</name>
</gene>
<accession>A0AAX6DMM7</accession>
<name>A0AAX6DMM7_IRIPA</name>
<keyword evidence="3" id="KW-1185">Reference proteome</keyword>
<proteinExistence type="predicted"/>
<evidence type="ECO:0000313" key="3">
    <source>
        <dbReference type="Proteomes" id="UP001140949"/>
    </source>
</evidence>
<dbReference type="Proteomes" id="UP001140949">
    <property type="component" value="Unassembled WGS sequence"/>
</dbReference>
<feature type="region of interest" description="Disordered" evidence="1">
    <location>
        <begin position="68"/>
        <end position="94"/>
    </location>
</feature>
<dbReference type="EMBL" id="JANAVB010043220">
    <property type="protein sequence ID" value="KAJ6793050.1"/>
    <property type="molecule type" value="Genomic_DNA"/>
</dbReference>
<sequence>MRSLPRRRRITAARRRSRRIWWFWDNSSPAPWRVGDGSWLQGLGDGRLQLQMATPRQRSVLRQWRKLRGDGSSRSKGAARATKGTQPLRWLHDA</sequence>
<dbReference type="AlphaFoldDB" id="A0AAX6DMM7"/>
<comment type="caution">
    <text evidence="2">The sequence shown here is derived from an EMBL/GenBank/DDBJ whole genome shotgun (WGS) entry which is preliminary data.</text>
</comment>
<organism evidence="2 3">
    <name type="scientific">Iris pallida</name>
    <name type="common">Sweet iris</name>
    <dbReference type="NCBI Taxonomy" id="29817"/>
    <lineage>
        <taxon>Eukaryota</taxon>
        <taxon>Viridiplantae</taxon>
        <taxon>Streptophyta</taxon>
        <taxon>Embryophyta</taxon>
        <taxon>Tracheophyta</taxon>
        <taxon>Spermatophyta</taxon>
        <taxon>Magnoliopsida</taxon>
        <taxon>Liliopsida</taxon>
        <taxon>Asparagales</taxon>
        <taxon>Iridaceae</taxon>
        <taxon>Iridoideae</taxon>
        <taxon>Irideae</taxon>
        <taxon>Iris</taxon>
    </lineage>
</organism>
<evidence type="ECO:0000313" key="2">
    <source>
        <dbReference type="EMBL" id="KAJ6793050.1"/>
    </source>
</evidence>
<protein>
    <submittedName>
        <fullName evidence="2">Uncharacterized protein</fullName>
    </submittedName>
</protein>